<dbReference type="PROSITE" id="PS51382">
    <property type="entry name" value="SPX"/>
    <property type="match status" value="1"/>
</dbReference>
<protein>
    <submittedName>
        <fullName evidence="10">SPX and EXS domain-containing protein 3</fullName>
    </submittedName>
</protein>
<comment type="similarity">
    <text evidence="2">Belongs to the SYG1 (TC 2.A.94) family.</text>
</comment>
<dbReference type="AlphaFoldDB" id="A0A369K7M3"/>
<feature type="domain" description="SPX" evidence="9">
    <location>
        <begin position="1"/>
        <end position="353"/>
    </location>
</feature>
<feature type="compositionally biased region" description="Basic and acidic residues" evidence="6">
    <location>
        <begin position="266"/>
        <end position="285"/>
    </location>
</feature>
<dbReference type="Pfam" id="PF03105">
    <property type="entry name" value="SPX"/>
    <property type="match status" value="1"/>
</dbReference>
<keyword evidence="5 7" id="KW-0472">Membrane</keyword>
<feature type="compositionally biased region" description="Polar residues" evidence="6">
    <location>
        <begin position="831"/>
        <end position="844"/>
    </location>
</feature>
<dbReference type="Pfam" id="PF03124">
    <property type="entry name" value="EXS"/>
    <property type="match status" value="1"/>
</dbReference>
<evidence type="ECO:0000256" key="4">
    <source>
        <dbReference type="ARBA" id="ARBA00022989"/>
    </source>
</evidence>
<dbReference type="CDD" id="cd14475">
    <property type="entry name" value="SPX_SYG1_like"/>
    <property type="match status" value="1"/>
</dbReference>
<evidence type="ECO:0000259" key="8">
    <source>
        <dbReference type="PROSITE" id="PS51380"/>
    </source>
</evidence>
<feature type="transmembrane region" description="Helical" evidence="7">
    <location>
        <begin position="673"/>
        <end position="691"/>
    </location>
</feature>
<reference evidence="10" key="1">
    <citation type="submission" date="2018-04" db="EMBL/GenBank/DDBJ databases">
        <title>Whole genome sequencing of Hypsizygus marmoreus.</title>
        <authorList>
            <person name="Choi I.-G."/>
            <person name="Min B."/>
            <person name="Kim J.-G."/>
            <person name="Kim S."/>
            <person name="Oh Y.-L."/>
            <person name="Kong W.-S."/>
            <person name="Park H."/>
            <person name="Jeong J."/>
            <person name="Song E.-S."/>
        </authorList>
    </citation>
    <scope>NUCLEOTIDE SEQUENCE [LARGE SCALE GENOMIC DNA]</scope>
    <source>
        <strain evidence="10">51987-8</strain>
    </source>
</reference>
<accession>A0A369K7M3</accession>
<dbReference type="GO" id="GO:0000822">
    <property type="term" value="F:inositol hexakisphosphate binding"/>
    <property type="evidence" value="ECO:0007669"/>
    <property type="project" value="TreeGrafter"/>
</dbReference>
<dbReference type="InterPro" id="IPR004342">
    <property type="entry name" value="EXS_C"/>
</dbReference>
<feature type="compositionally biased region" description="Low complexity" evidence="6">
    <location>
        <begin position="106"/>
        <end position="116"/>
    </location>
</feature>
<evidence type="ECO:0000313" key="10">
    <source>
        <dbReference type="EMBL" id="RDB30619.1"/>
    </source>
</evidence>
<evidence type="ECO:0000256" key="2">
    <source>
        <dbReference type="ARBA" id="ARBA00009665"/>
    </source>
</evidence>
<dbReference type="Proteomes" id="UP000076154">
    <property type="component" value="Unassembled WGS sequence"/>
</dbReference>
<dbReference type="FunCoup" id="A0A369K7M3">
    <property type="interactions" value="224"/>
</dbReference>
<dbReference type="EMBL" id="LUEZ02000004">
    <property type="protein sequence ID" value="RDB30619.1"/>
    <property type="molecule type" value="Genomic_DNA"/>
</dbReference>
<comment type="caution">
    <text evidence="10">The sequence shown here is derived from an EMBL/GenBank/DDBJ whole genome shotgun (WGS) entry which is preliminary data.</text>
</comment>
<feature type="transmembrane region" description="Helical" evidence="7">
    <location>
        <begin position="521"/>
        <end position="543"/>
    </location>
</feature>
<feature type="domain" description="EXS" evidence="8">
    <location>
        <begin position="606"/>
        <end position="801"/>
    </location>
</feature>
<feature type="transmembrane region" description="Helical" evidence="7">
    <location>
        <begin position="494"/>
        <end position="515"/>
    </location>
</feature>
<evidence type="ECO:0000313" key="11">
    <source>
        <dbReference type="Proteomes" id="UP000076154"/>
    </source>
</evidence>
<feature type="compositionally biased region" description="Basic and acidic residues" evidence="6">
    <location>
        <begin position="853"/>
        <end position="886"/>
    </location>
</feature>
<comment type="subcellular location">
    <subcellularLocation>
        <location evidence="1">Membrane</location>
        <topology evidence="1">Multi-pass membrane protein</topology>
    </subcellularLocation>
</comment>
<dbReference type="PROSITE" id="PS51380">
    <property type="entry name" value="EXS"/>
    <property type="match status" value="1"/>
</dbReference>
<feature type="transmembrane region" description="Helical" evidence="7">
    <location>
        <begin position="407"/>
        <end position="425"/>
    </location>
</feature>
<feature type="region of interest" description="Disordered" evidence="6">
    <location>
        <begin position="34"/>
        <end position="58"/>
    </location>
</feature>
<keyword evidence="3 7" id="KW-0812">Transmembrane</keyword>
<feature type="region of interest" description="Disordered" evidence="6">
    <location>
        <begin position="71"/>
        <end position="147"/>
    </location>
</feature>
<evidence type="ECO:0000256" key="6">
    <source>
        <dbReference type="SAM" id="MobiDB-lite"/>
    </source>
</evidence>
<name>A0A369K7M3_HYPMA</name>
<dbReference type="PANTHER" id="PTHR10783:SF103">
    <property type="entry name" value="SOLUTE CARRIER FAMILY 53 MEMBER 1"/>
    <property type="match status" value="1"/>
</dbReference>
<evidence type="ECO:0000256" key="3">
    <source>
        <dbReference type="ARBA" id="ARBA00022692"/>
    </source>
</evidence>
<feature type="compositionally biased region" description="Polar residues" evidence="6">
    <location>
        <begin position="131"/>
        <end position="146"/>
    </location>
</feature>
<evidence type="ECO:0000256" key="5">
    <source>
        <dbReference type="ARBA" id="ARBA00023136"/>
    </source>
</evidence>
<gene>
    <name evidence="10" type="primary">xpr1</name>
    <name evidence="10" type="ORF">Hypma_005879</name>
</gene>
<feature type="transmembrane region" description="Helical" evidence="7">
    <location>
        <begin position="721"/>
        <end position="740"/>
    </location>
</feature>
<proteinExistence type="inferred from homology"/>
<dbReference type="STRING" id="39966.A0A369K7M3"/>
<feature type="transmembrane region" description="Helical" evidence="7">
    <location>
        <begin position="610"/>
        <end position="628"/>
    </location>
</feature>
<dbReference type="GO" id="GO:0005794">
    <property type="term" value="C:Golgi apparatus"/>
    <property type="evidence" value="ECO:0007669"/>
    <property type="project" value="TreeGrafter"/>
</dbReference>
<dbReference type="GO" id="GO:0005886">
    <property type="term" value="C:plasma membrane"/>
    <property type="evidence" value="ECO:0007669"/>
    <property type="project" value="TreeGrafter"/>
</dbReference>
<dbReference type="OrthoDB" id="9970435at2759"/>
<dbReference type="GO" id="GO:0006817">
    <property type="term" value="P:phosphate ion transport"/>
    <property type="evidence" value="ECO:0007669"/>
    <property type="project" value="TreeGrafter"/>
</dbReference>
<feature type="compositionally biased region" description="Basic and acidic residues" evidence="6">
    <location>
        <begin position="88"/>
        <end position="105"/>
    </location>
</feature>
<evidence type="ECO:0000256" key="1">
    <source>
        <dbReference type="ARBA" id="ARBA00004141"/>
    </source>
</evidence>
<evidence type="ECO:0000259" key="9">
    <source>
        <dbReference type="PROSITE" id="PS51382"/>
    </source>
</evidence>
<keyword evidence="11" id="KW-1185">Reference proteome</keyword>
<organism evidence="10 11">
    <name type="scientific">Hypsizygus marmoreus</name>
    <name type="common">White beech mushroom</name>
    <name type="synonym">Agaricus marmoreus</name>
    <dbReference type="NCBI Taxonomy" id="39966"/>
    <lineage>
        <taxon>Eukaryota</taxon>
        <taxon>Fungi</taxon>
        <taxon>Dikarya</taxon>
        <taxon>Basidiomycota</taxon>
        <taxon>Agaricomycotina</taxon>
        <taxon>Agaricomycetes</taxon>
        <taxon>Agaricomycetidae</taxon>
        <taxon>Agaricales</taxon>
        <taxon>Tricholomatineae</taxon>
        <taxon>Lyophyllaceae</taxon>
        <taxon>Hypsizygus</taxon>
    </lineage>
</organism>
<feature type="region of interest" description="Disordered" evidence="6">
    <location>
        <begin position="242"/>
        <end position="285"/>
    </location>
</feature>
<keyword evidence="4 7" id="KW-1133">Transmembrane helix</keyword>
<dbReference type="GO" id="GO:0016036">
    <property type="term" value="P:cellular response to phosphate starvation"/>
    <property type="evidence" value="ECO:0007669"/>
    <property type="project" value="TreeGrafter"/>
</dbReference>
<dbReference type="PANTHER" id="PTHR10783">
    <property type="entry name" value="XENOTROPIC AND POLYTROPIC RETROVIRUS RECEPTOR 1-RELATED"/>
    <property type="match status" value="1"/>
</dbReference>
<dbReference type="InterPro" id="IPR004331">
    <property type="entry name" value="SPX_dom"/>
</dbReference>
<dbReference type="InParanoid" id="A0A369K7M3"/>
<evidence type="ECO:0000256" key="7">
    <source>
        <dbReference type="SAM" id="Phobius"/>
    </source>
</evidence>
<feature type="region of interest" description="Disordered" evidence="6">
    <location>
        <begin position="798"/>
        <end position="886"/>
    </location>
</feature>
<feature type="transmembrane region" description="Helical" evidence="7">
    <location>
        <begin position="445"/>
        <end position="468"/>
    </location>
</feature>
<sequence>MKFARYLQDTQTPEWKKAYIDYRGLKKRISAIRKAQEGLSESPSEAEDDQVSNASFHDPQLDAQMSSLVKPSLDLGLGPPQAPPTDSEALRQLKRTPKDSIDQPRRSSASRGRSPSLAHVKSITSFRRGRAQTTSSRWGSGQSRPTNPLAALPLHDLLNQLSSTELAFFTTLDAELEKIETFYLAREAEMQARTKMLHEQLDELNDHKKLVQAAHPHSQTSWSSALVTNIKDKLKVRRAGNGVLPQRPDSIELSSHRMSLGSGSLDKGKEREHDEEGKNMGDEKHLSGKHVVLSTDPEDYLYAKKKLKKAVLEHYRGLEVLHNYRILNLTGFRKALKKFEKTTKIPAQQQYMTERIEKSAFASDKTVRNMMAEMETLYATRFARGDKKRAQARLRAGFHAKSHHYSVFRSGIFLGLALPALVSGVHSSFQKSTRDAIPGWDGLLFIYGVLLIPVLFSVLVGVNLLVWARSRINYVFIFELDTRTRMDYREYHEIPSILLAGFCYAFWLSFLRIGAPSISPTIWPLVWLGFAFIIMTDPIPVLYKPSRYWLIRNVGRLFFSGLRRVEFTDFWMGDQFCSLIFSLSNLYAFACVYATNFDISWQDKCGVTSPRWPVAFVLASLPLLFRLLQSVKRWRDSGLITHLINGGKYGSGIVGNLFFYLWRHQGSNGRGTLFALWCLFNAVYSIYASSWDFLMDWSVLRLRARYPLLRPELVYTDQIPFYYIAIITNVLIRFIWILYIPRRGPGILLRTFIGGMLEMLRRWQWNFYRLENEHLGNMDQYRVTREVPLPYSFDEDVRAGADEDDDDGEAVELRSGPGDGRVGGRKARNGTAKTRGNVSGVFSQGNGGNETDVGGRVREGLRRRMSELGRGRRGGGDEQRDGQVNE</sequence>